<gene>
    <name evidence="2" type="ORF">CDCA_CDCA03G1019</name>
</gene>
<dbReference type="GO" id="GO:0035267">
    <property type="term" value="C:NuA4 histone acetyltransferase complex"/>
    <property type="evidence" value="ECO:0007669"/>
    <property type="project" value="InterPro"/>
</dbReference>
<evidence type="ECO:0000313" key="3">
    <source>
        <dbReference type="Proteomes" id="UP001301350"/>
    </source>
</evidence>
<accession>A0AAV9IS71</accession>
<sequence>MSRRALFRPRAIDIARPLSIIRTDDDVKVGTEIVSAQRALPEVGTGVEDSELTERHLQDALLASMNAHLRRVDADDMAGCASTPVADIAPAGKRRAILIPIPVIRAVADYEQRVQQLLTDRFHLTEESYLTSEQDDRALLMADVDYEADTEDVQFAEKELHLDVDTLERCLDCLEKEQGARKSLAPYETMVPLLASGPLNSAPESLRRQVYDYWRRKREAHDGGTALLRFLRDPPDANNPDPAVAFRPRDEEEQRRRARSNTFENYKKMRTLRQDMERVRTITEQVLKRERVKHDLSLYTIAVQLAQMQLLGPTAVSLLRQSHGIRWRSISGADLRRELYDLGEKVRKGLLTAGVAGARRRPSKALGEAASTASASTAAGAWGPNDSRVGKSRGTKTRAPSLTETLFFDEMGFRAFRRLRYFANGFFQQGISPYDWRVYQAARSVRRAFMSATLERLHRHQQEQREQHGRRADGCARVDDGAEGGHNRDASVIVQLTTPMAFGIVYGISARLSDPPFPHTSASAALTGGLAAHLPTRWSPHGLDSEPSVVCFPDMTPLCDRAHELQRRRDPLLMRGRLGRGDRIVMDRVVISKSDGVGASPASPVSGRITRSADWNLPPNGSWPKRPRRES</sequence>
<feature type="region of interest" description="Disordered" evidence="1">
    <location>
        <begin position="362"/>
        <end position="397"/>
    </location>
</feature>
<feature type="compositionally biased region" description="Low complexity" evidence="1">
    <location>
        <begin position="369"/>
        <end position="381"/>
    </location>
</feature>
<feature type="region of interest" description="Disordered" evidence="1">
    <location>
        <begin position="229"/>
        <end position="259"/>
    </location>
</feature>
<feature type="region of interest" description="Disordered" evidence="1">
    <location>
        <begin position="595"/>
        <end position="631"/>
    </location>
</feature>
<evidence type="ECO:0000313" key="2">
    <source>
        <dbReference type="EMBL" id="KAK4534994.1"/>
    </source>
</evidence>
<protein>
    <recommendedName>
        <fullName evidence="4">Enhancer of polycomb-like protein</fullName>
    </recommendedName>
</protein>
<dbReference type="Proteomes" id="UP001301350">
    <property type="component" value="Unassembled WGS sequence"/>
</dbReference>
<dbReference type="InterPro" id="IPR024943">
    <property type="entry name" value="Enhancer_polycomb"/>
</dbReference>
<dbReference type="PANTHER" id="PTHR14898">
    <property type="entry name" value="ENHANCER OF POLYCOMB"/>
    <property type="match status" value="1"/>
</dbReference>
<comment type="caution">
    <text evidence="2">The sequence shown here is derived from an EMBL/GenBank/DDBJ whole genome shotgun (WGS) entry which is preliminary data.</text>
</comment>
<organism evidence="2 3">
    <name type="scientific">Cyanidium caldarium</name>
    <name type="common">Red alga</name>
    <dbReference type="NCBI Taxonomy" id="2771"/>
    <lineage>
        <taxon>Eukaryota</taxon>
        <taxon>Rhodophyta</taxon>
        <taxon>Bangiophyceae</taxon>
        <taxon>Cyanidiales</taxon>
        <taxon>Cyanidiaceae</taxon>
        <taxon>Cyanidium</taxon>
    </lineage>
</organism>
<reference evidence="2 3" key="1">
    <citation type="submission" date="2022-07" db="EMBL/GenBank/DDBJ databases">
        <title>Genome-wide signatures of adaptation to extreme environments.</title>
        <authorList>
            <person name="Cho C.H."/>
            <person name="Yoon H.S."/>
        </authorList>
    </citation>
    <scope>NUCLEOTIDE SEQUENCE [LARGE SCALE GENOMIC DNA]</scope>
    <source>
        <strain evidence="2 3">DBV 063 E5</strain>
    </source>
</reference>
<evidence type="ECO:0000256" key="1">
    <source>
        <dbReference type="SAM" id="MobiDB-lite"/>
    </source>
</evidence>
<dbReference type="AlphaFoldDB" id="A0AAV9IS71"/>
<name>A0AAV9IS71_CYACA</name>
<feature type="region of interest" description="Disordered" evidence="1">
    <location>
        <begin position="460"/>
        <end position="483"/>
    </location>
</feature>
<dbReference type="GO" id="GO:0006357">
    <property type="term" value="P:regulation of transcription by RNA polymerase II"/>
    <property type="evidence" value="ECO:0007669"/>
    <property type="project" value="InterPro"/>
</dbReference>
<proteinExistence type="predicted"/>
<keyword evidence="3" id="KW-1185">Reference proteome</keyword>
<evidence type="ECO:0008006" key="4">
    <source>
        <dbReference type="Google" id="ProtNLM"/>
    </source>
</evidence>
<dbReference type="EMBL" id="JANCYW010000003">
    <property type="protein sequence ID" value="KAK4534994.1"/>
    <property type="molecule type" value="Genomic_DNA"/>
</dbReference>